<organism evidence="4 5">
    <name type="scientific">Mollisia scopiformis</name>
    <name type="common">Conifer needle endophyte fungus</name>
    <name type="synonym">Phialocephala scopiformis</name>
    <dbReference type="NCBI Taxonomy" id="149040"/>
    <lineage>
        <taxon>Eukaryota</taxon>
        <taxon>Fungi</taxon>
        <taxon>Dikarya</taxon>
        <taxon>Ascomycota</taxon>
        <taxon>Pezizomycotina</taxon>
        <taxon>Leotiomycetes</taxon>
        <taxon>Helotiales</taxon>
        <taxon>Mollisiaceae</taxon>
        <taxon>Mollisia</taxon>
    </lineage>
</organism>
<dbReference type="Gene3D" id="1.25.40.10">
    <property type="entry name" value="Tetratricopeptide repeat domain"/>
    <property type="match status" value="1"/>
</dbReference>
<dbReference type="PANTHER" id="PTHR22904">
    <property type="entry name" value="TPR REPEAT CONTAINING PROTEIN"/>
    <property type="match status" value="1"/>
</dbReference>
<dbReference type="GO" id="GO:0051879">
    <property type="term" value="F:Hsp90 protein binding"/>
    <property type="evidence" value="ECO:0007669"/>
    <property type="project" value="TreeGrafter"/>
</dbReference>
<dbReference type="InParanoid" id="A0A194XWG5"/>
<proteinExistence type="predicted"/>
<dbReference type="RefSeq" id="XP_018078719.1">
    <property type="nucleotide sequence ID" value="XM_018213887.1"/>
</dbReference>
<sequence length="70" mass="7739">MASVSEADSLRAKGNTFYKSGNLLKAIELYQRAFNLEPSNSAALGNLSAAQYELGEYKKCVETAERRCPY</sequence>
<dbReference type="Proteomes" id="UP000070700">
    <property type="component" value="Unassembled WGS sequence"/>
</dbReference>
<dbReference type="PANTHER" id="PTHR22904:SF523">
    <property type="entry name" value="STRESS-INDUCED-PHOSPHOPROTEIN 1"/>
    <property type="match status" value="1"/>
</dbReference>
<evidence type="ECO:0000256" key="1">
    <source>
        <dbReference type="ARBA" id="ARBA00022737"/>
    </source>
</evidence>
<evidence type="ECO:0000313" key="4">
    <source>
        <dbReference type="EMBL" id="KUJ24364.1"/>
    </source>
</evidence>
<keyword evidence="5" id="KW-1185">Reference proteome</keyword>
<dbReference type="AlphaFoldDB" id="A0A194XWG5"/>
<dbReference type="PROSITE" id="PS50005">
    <property type="entry name" value="TPR"/>
    <property type="match status" value="1"/>
</dbReference>
<feature type="repeat" description="TPR" evidence="3">
    <location>
        <begin position="7"/>
        <end position="40"/>
    </location>
</feature>
<keyword evidence="2 3" id="KW-0802">TPR repeat</keyword>
<dbReference type="GeneID" id="28823613"/>
<dbReference type="InterPro" id="IPR011990">
    <property type="entry name" value="TPR-like_helical_dom_sf"/>
</dbReference>
<gene>
    <name evidence="4" type="ORF">LY89DRAFT_679522</name>
</gene>
<dbReference type="EMBL" id="KQ947404">
    <property type="protein sequence ID" value="KUJ24364.1"/>
    <property type="molecule type" value="Genomic_DNA"/>
</dbReference>
<keyword evidence="1" id="KW-0677">Repeat</keyword>
<protein>
    <submittedName>
        <fullName evidence="4">Uncharacterized protein</fullName>
    </submittedName>
</protein>
<dbReference type="OrthoDB" id="2423701at2759"/>
<name>A0A194XWG5_MOLSC</name>
<evidence type="ECO:0000256" key="3">
    <source>
        <dbReference type="PROSITE-ProRule" id="PRU00339"/>
    </source>
</evidence>
<dbReference type="KEGG" id="psco:LY89DRAFT_679522"/>
<evidence type="ECO:0000256" key="2">
    <source>
        <dbReference type="ARBA" id="ARBA00022803"/>
    </source>
</evidence>
<dbReference type="SMART" id="SM00028">
    <property type="entry name" value="TPR"/>
    <property type="match status" value="1"/>
</dbReference>
<evidence type="ECO:0000313" key="5">
    <source>
        <dbReference type="Proteomes" id="UP000070700"/>
    </source>
</evidence>
<dbReference type="SUPFAM" id="SSF48452">
    <property type="entry name" value="TPR-like"/>
    <property type="match status" value="1"/>
</dbReference>
<dbReference type="InterPro" id="IPR019734">
    <property type="entry name" value="TPR_rpt"/>
</dbReference>
<accession>A0A194XWG5</accession>
<reference evidence="4 5" key="1">
    <citation type="submission" date="2015-10" db="EMBL/GenBank/DDBJ databases">
        <title>Full genome of DAOMC 229536 Phialocephala scopiformis, a fungal endophyte of spruce producing the potent anti-insectan compound rugulosin.</title>
        <authorList>
            <consortium name="DOE Joint Genome Institute"/>
            <person name="Walker A.K."/>
            <person name="Frasz S.L."/>
            <person name="Seifert K.A."/>
            <person name="Miller J.D."/>
            <person name="Mondo S.J."/>
            <person name="Labutti K."/>
            <person name="Lipzen A."/>
            <person name="Dockter R."/>
            <person name="Kennedy M."/>
            <person name="Grigoriev I.V."/>
            <person name="Spatafora J.W."/>
        </authorList>
    </citation>
    <scope>NUCLEOTIDE SEQUENCE [LARGE SCALE GENOMIC DNA]</scope>
    <source>
        <strain evidence="4 5">CBS 120377</strain>
    </source>
</reference>
<dbReference type="Pfam" id="PF13414">
    <property type="entry name" value="TPR_11"/>
    <property type="match status" value="1"/>
</dbReference>